<dbReference type="InterPro" id="IPR036291">
    <property type="entry name" value="NAD(P)-bd_dom_sf"/>
</dbReference>
<name>A0A383DQF4_9ZZZZ</name>
<proteinExistence type="predicted"/>
<dbReference type="PANTHER" id="PTHR43242">
    <property type="entry name" value="NAD(P)-BINDING ROSSMANN-FOLD SUPERFAMILY PROTEIN"/>
    <property type="match status" value="1"/>
</dbReference>
<dbReference type="PANTHER" id="PTHR43242:SF1">
    <property type="entry name" value="NAD(P)-BINDING ROSSMANN-FOLD SUPERFAMILY PROTEIN"/>
    <property type="match status" value="1"/>
</dbReference>
<evidence type="ECO:0000313" key="2">
    <source>
        <dbReference type="EMBL" id="SVE46554.1"/>
    </source>
</evidence>
<dbReference type="EMBL" id="UINC01219191">
    <property type="protein sequence ID" value="SVE46554.1"/>
    <property type="molecule type" value="Genomic_DNA"/>
</dbReference>
<dbReference type="AlphaFoldDB" id="A0A383DQF4"/>
<dbReference type="SUPFAM" id="SSF51735">
    <property type="entry name" value="NAD(P)-binding Rossmann-fold domains"/>
    <property type="match status" value="1"/>
</dbReference>
<dbReference type="Gene3D" id="3.90.25.10">
    <property type="entry name" value="UDP-galactose 4-epimerase, domain 1"/>
    <property type="match status" value="1"/>
</dbReference>
<evidence type="ECO:0000259" key="1">
    <source>
        <dbReference type="Pfam" id="PF04321"/>
    </source>
</evidence>
<feature type="non-terminal residue" evidence="2">
    <location>
        <position position="215"/>
    </location>
</feature>
<protein>
    <recommendedName>
        <fullName evidence="1">RmlD-like substrate binding domain-containing protein</fullName>
    </recommendedName>
</protein>
<accession>A0A383DQF4</accession>
<dbReference type="InterPro" id="IPR029903">
    <property type="entry name" value="RmlD-like-bd"/>
</dbReference>
<dbReference type="Pfam" id="PF04321">
    <property type="entry name" value="RmlD_sub_bind"/>
    <property type="match status" value="1"/>
</dbReference>
<dbReference type="Gene3D" id="3.40.50.720">
    <property type="entry name" value="NAD(P)-binding Rossmann-like Domain"/>
    <property type="match status" value="1"/>
</dbReference>
<sequence>VGDHPATLLFGGTSIVGYGMARRFPHVSPFVPPGSKHEWPALDLETPAWLESLFSEHEPELLIYCHAVCNVLKCEQNPDWAHKINVRHIHRLLDALPTSTRLVYVSSDHVFGGNGVYDEDAGPCPISVYGQTRVEAESLILGGSKALVLRAGLAIGPSHDGRTGHRDWLAYRHRRDLPITIIEDEARSAVWVSDLVDRIMQFALSPETGLRHLAA</sequence>
<feature type="non-terminal residue" evidence="2">
    <location>
        <position position="1"/>
    </location>
</feature>
<feature type="domain" description="RmlD-like substrate binding" evidence="1">
    <location>
        <begin position="8"/>
        <end position="205"/>
    </location>
</feature>
<organism evidence="2">
    <name type="scientific">marine metagenome</name>
    <dbReference type="NCBI Taxonomy" id="408172"/>
    <lineage>
        <taxon>unclassified sequences</taxon>
        <taxon>metagenomes</taxon>
        <taxon>ecological metagenomes</taxon>
    </lineage>
</organism>
<gene>
    <name evidence="2" type="ORF">METZ01_LOCUS499408</name>
</gene>
<reference evidence="2" key="1">
    <citation type="submission" date="2018-05" db="EMBL/GenBank/DDBJ databases">
        <authorList>
            <person name="Lanie J.A."/>
            <person name="Ng W.-L."/>
            <person name="Kazmierczak K.M."/>
            <person name="Andrzejewski T.M."/>
            <person name="Davidsen T.M."/>
            <person name="Wayne K.J."/>
            <person name="Tettelin H."/>
            <person name="Glass J.I."/>
            <person name="Rusch D."/>
            <person name="Podicherti R."/>
            <person name="Tsui H.-C.T."/>
            <person name="Winkler M.E."/>
        </authorList>
    </citation>
    <scope>NUCLEOTIDE SEQUENCE</scope>
</reference>